<keyword evidence="4" id="KW-1185">Reference proteome</keyword>
<dbReference type="InterPro" id="IPR007730">
    <property type="entry name" value="SPOR-like_dom"/>
</dbReference>
<name>A0A8J7SE30_9RHOB</name>
<dbReference type="Proteomes" id="UP000655420">
    <property type="component" value="Unassembled WGS sequence"/>
</dbReference>
<dbReference type="GO" id="GO:0042834">
    <property type="term" value="F:peptidoglycan binding"/>
    <property type="evidence" value="ECO:0007669"/>
    <property type="project" value="InterPro"/>
</dbReference>
<organism evidence="3 4">
    <name type="scientific">Thermohalobaculum xanthum</name>
    <dbReference type="NCBI Taxonomy" id="2753746"/>
    <lineage>
        <taxon>Bacteria</taxon>
        <taxon>Pseudomonadati</taxon>
        <taxon>Pseudomonadota</taxon>
        <taxon>Alphaproteobacteria</taxon>
        <taxon>Rhodobacterales</taxon>
        <taxon>Paracoccaceae</taxon>
        <taxon>Thermohalobaculum</taxon>
    </lineage>
</organism>
<evidence type="ECO:0000313" key="4">
    <source>
        <dbReference type="Proteomes" id="UP000655420"/>
    </source>
</evidence>
<feature type="domain" description="SPOR" evidence="2">
    <location>
        <begin position="274"/>
        <end position="353"/>
    </location>
</feature>
<accession>A0A8J7SE30</accession>
<reference evidence="3" key="1">
    <citation type="submission" date="2020-12" db="EMBL/GenBank/DDBJ databases">
        <title>Bacterial taxonomy.</title>
        <authorList>
            <person name="Pan X."/>
        </authorList>
    </citation>
    <scope>NUCLEOTIDE SEQUENCE</scope>
    <source>
        <strain evidence="3">M0105</strain>
    </source>
</reference>
<feature type="compositionally biased region" description="Polar residues" evidence="1">
    <location>
        <begin position="154"/>
        <end position="163"/>
    </location>
</feature>
<proteinExistence type="predicted"/>
<sequence length="353" mass="35918">MARAALVAAGTFLAAAVIPGGIFFASAVRGQTVESTIPENASAMAEAPVITADEMPVRANPDYRWRYRASRFRWDIGRDTSAAGVDGRWVRVPDASPRGAVVPAQLVAPQPEPVTARVAAAPADLSTEIGLAAPASMIDAPTARPPALPRVASLSDTTDSSALYSAPPPPRIDDGKRVAALPAAVAPVAGAEPQREAPAAPAAPAPVAEPVVPKTDPSAGTTTAALPADAVRNDPGDPGAPAGGVGGMPEAGDDARVGALSPAFKDAPLPLSRPDASVPVRIQVGVFGVPSNATRMLARLQEAGFVARSVPVTMGGRSLTSVIAGPFDNAGEFARAMDLIQSYGITDAYAFYR</sequence>
<dbReference type="EMBL" id="JAEHHL010000002">
    <property type="protein sequence ID" value="MBK0398742.1"/>
    <property type="molecule type" value="Genomic_DNA"/>
</dbReference>
<evidence type="ECO:0000256" key="1">
    <source>
        <dbReference type="SAM" id="MobiDB-lite"/>
    </source>
</evidence>
<dbReference type="PROSITE" id="PS51724">
    <property type="entry name" value="SPOR"/>
    <property type="match status" value="1"/>
</dbReference>
<dbReference type="SUPFAM" id="SSF110997">
    <property type="entry name" value="Sporulation related repeat"/>
    <property type="match status" value="1"/>
</dbReference>
<dbReference type="InterPro" id="IPR036680">
    <property type="entry name" value="SPOR-like_sf"/>
</dbReference>
<dbReference type="Pfam" id="PF05036">
    <property type="entry name" value="SPOR"/>
    <property type="match status" value="1"/>
</dbReference>
<evidence type="ECO:0000313" key="3">
    <source>
        <dbReference type="EMBL" id="MBK0398742.1"/>
    </source>
</evidence>
<comment type="caution">
    <text evidence="3">The sequence shown here is derived from an EMBL/GenBank/DDBJ whole genome shotgun (WGS) entry which is preliminary data.</text>
</comment>
<dbReference type="RefSeq" id="WP_200608309.1">
    <property type="nucleotide sequence ID" value="NZ_JAEHHL010000002.1"/>
</dbReference>
<feature type="region of interest" description="Disordered" evidence="1">
    <location>
        <begin position="153"/>
        <end position="174"/>
    </location>
</feature>
<evidence type="ECO:0000259" key="2">
    <source>
        <dbReference type="PROSITE" id="PS51724"/>
    </source>
</evidence>
<feature type="compositionally biased region" description="Low complexity" evidence="1">
    <location>
        <begin position="189"/>
        <end position="213"/>
    </location>
</feature>
<dbReference type="Gene3D" id="3.30.70.1070">
    <property type="entry name" value="Sporulation related repeat"/>
    <property type="match status" value="1"/>
</dbReference>
<feature type="region of interest" description="Disordered" evidence="1">
    <location>
        <begin position="189"/>
        <end position="256"/>
    </location>
</feature>
<protein>
    <submittedName>
        <fullName evidence="3">SPOR domain-containing protein</fullName>
    </submittedName>
</protein>
<dbReference type="AlphaFoldDB" id="A0A8J7SE30"/>
<gene>
    <name evidence="3" type="ORF">H0I76_06045</name>
</gene>